<dbReference type="EMBL" id="OC926089">
    <property type="protein sequence ID" value="CAD7656518.1"/>
    <property type="molecule type" value="Genomic_DNA"/>
</dbReference>
<keyword evidence="6 12" id="KW-1133">Transmembrane helix</keyword>
<dbReference type="Pfam" id="PF00520">
    <property type="entry name" value="Ion_trans"/>
    <property type="match status" value="1"/>
</dbReference>
<keyword evidence="2" id="KW-0813">Transport</keyword>
<dbReference type="Proteomes" id="UP000728032">
    <property type="component" value="Unassembled WGS sequence"/>
</dbReference>
<dbReference type="InterPro" id="IPR027359">
    <property type="entry name" value="Volt_channel_dom_sf"/>
</dbReference>
<gene>
    <name evidence="15" type="ORF">ONB1V03_LOCUS13154</name>
</gene>
<dbReference type="Gene3D" id="1.20.120.350">
    <property type="entry name" value="Voltage-gated potassium channels. Chain C"/>
    <property type="match status" value="1"/>
</dbReference>
<evidence type="ECO:0000256" key="2">
    <source>
        <dbReference type="ARBA" id="ARBA00022448"/>
    </source>
</evidence>
<dbReference type="PANTHER" id="PTHR47735">
    <property type="entry name" value="POTASSIUM VOLTAGE-GATED CHANNEL SUBFAMILY KQT MEMBER 4"/>
    <property type="match status" value="1"/>
</dbReference>
<feature type="transmembrane region" description="Helical" evidence="12">
    <location>
        <begin position="276"/>
        <end position="297"/>
    </location>
</feature>
<dbReference type="GO" id="GO:0005249">
    <property type="term" value="F:voltage-gated potassium channel activity"/>
    <property type="evidence" value="ECO:0007669"/>
    <property type="project" value="InterPro"/>
</dbReference>
<dbReference type="InterPro" id="IPR013821">
    <property type="entry name" value="K_chnl_volt-dep_KCNQ_C"/>
</dbReference>
<feature type="transmembrane region" description="Helical" evidence="12">
    <location>
        <begin position="165"/>
        <end position="186"/>
    </location>
</feature>
<dbReference type="EMBL" id="CAJPVJ010011264">
    <property type="protein sequence ID" value="CAG2173705.1"/>
    <property type="molecule type" value="Genomic_DNA"/>
</dbReference>
<keyword evidence="3" id="KW-1003">Cell membrane</keyword>
<feature type="region of interest" description="Disordered" evidence="11">
    <location>
        <begin position="1"/>
        <end position="43"/>
    </location>
</feature>
<keyword evidence="7" id="KW-0406">Ion transport</keyword>
<organism evidence="15">
    <name type="scientific">Oppiella nova</name>
    <dbReference type="NCBI Taxonomy" id="334625"/>
    <lineage>
        <taxon>Eukaryota</taxon>
        <taxon>Metazoa</taxon>
        <taxon>Ecdysozoa</taxon>
        <taxon>Arthropoda</taxon>
        <taxon>Chelicerata</taxon>
        <taxon>Arachnida</taxon>
        <taxon>Acari</taxon>
        <taxon>Acariformes</taxon>
        <taxon>Sarcoptiformes</taxon>
        <taxon>Oribatida</taxon>
        <taxon>Brachypylina</taxon>
        <taxon>Oppioidea</taxon>
        <taxon>Oppiidae</taxon>
        <taxon>Oppiella</taxon>
    </lineage>
</organism>
<dbReference type="SUPFAM" id="SSF81324">
    <property type="entry name" value="Voltage-gated potassium channels"/>
    <property type="match status" value="1"/>
</dbReference>
<comment type="catalytic activity">
    <reaction evidence="10">
        <text>K(+)(in) = K(+)(out)</text>
        <dbReference type="Rhea" id="RHEA:29463"/>
        <dbReference type="ChEBI" id="CHEBI:29103"/>
    </reaction>
</comment>
<dbReference type="AlphaFoldDB" id="A0A7R9MAC4"/>
<dbReference type="InterPro" id="IPR003937">
    <property type="entry name" value="K_chnl_volt-dep_KCNQ"/>
</dbReference>
<evidence type="ECO:0000256" key="4">
    <source>
        <dbReference type="ARBA" id="ARBA00022692"/>
    </source>
</evidence>
<keyword evidence="4 12" id="KW-0812">Transmembrane</keyword>
<protein>
    <submittedName>
        <fullName evidence="15">Uncharacterized protein</fullName>
    </submittedName>
</protein>
<feature type="transmembrane region" description="Helical" evidence="12">
    <location>
        <begin position="336"/>
        <end position="362"/>
    </location>
</feature>
<feature type="non-terminal residue" evidence="15">
    <location>
        <position position="530"/>
    </location>
</feature>
<dbReference type="PANTHER" id="PTHR47735:SF9">
    <property type="entry name" value="POTASSIUM VOLTAGE-GATED CHANNEL SUBFAMILY KQT MEMBER 4-LIKE ISOFORM X1"/>
    <property type="match status" value="1"/>
</dbReference>
<evidence type="ECO:0000256" key="10">
    <source>
        <dbReference type="ARBA" id="ARBA00034430"/>
    </source>
</evidence>
<dbReference type="GO" id="GO:0008076">
    <property type="term" value="C:voltage-gated potassium channel complex"/>
    <property type="evidence" value="ECO:0007669"/>
    <property type="project" value="TreeGrafter"/>
</dbReference>
<reference evidence="15" key="1">
    <citation type="submission" date="2020-11" db="EMBL/GenBank/DDBJ databases">
        <authorList>
            <person name="Tran Van P."/>
        </authorList>
    </citation>
    <scope>NUCLEOTIDE SEQUENCE</scope>
</reference>
<evidence type="ECO:0000256" key="11">
    <source>
        <dbReference type="SAM" id="MobiDB-lite"/>
    </source>
</evidence>
<evidence type="ECO:0000256" key="8">
    <source>
        <dbReference type="ARBA" id="ARBA00023136"/>
    </source>
</evidence>
<evidence type="ECO:0000313" key="15">
    <source>
        <dbReference type="EMBL" id="CAD7656518.1"/>
    </source>
</evidence>
<sequence>MLNRVQRELSSVHPLSLYRKQRRSTTTSINYTPGAGNNRRQSQAANGFVTIASGTTGADSNTGGNKRLKKIISEVKERREIRERKKSDLQDMEGSDADVTVYFTDPEFILTKNYQEKLKVYNFLNSPQSFWARSYHILVFCLVFAGLIVTVFSNIGKFASSAWKFIYLFEKFIIIWFSFEFILRLWSSSCKQQYEGWRGKINYMSVPAHVLDVIIIVSSILIVIPIHTRNGSEVFAVSAFRGFHRFFSVLQIVTLNRQLKPWKVLSSVIYDQREQLLIIFYIEFIVLCLLGYISYIVEKDDNEQFDNIAEAMWWSVVTLATVGYGDRVPVTWLGKLIASVFTVLGVALFALPAGIIGAGLALKVEEEERNRQRKKKKAAAATLIQCAWRLYKSSIKYNETSRFFAHKPTDIYKFYYFETIEKKFICLTKFFIAKQKFVDLLRPLDIKSIIESYKYGQLDVMSRVGHMQTTIDTIGTRVGLNENTIQTSQSLLNQKIDNIDSLITDIETKLDKQMAIIDRLSAHPVFDQRF</sequence>
<keyword evidence="8 12" id="KW-0472">Membrane</keyword>
<name>A0A7R9MAC4_9ACAR</name>
<evidence type="ECO:0000256" key="6">
    <source>
        <dbReference type="ARBA" id="ARBA00022989"/>
    </source>
</evidence>
<accession>A0A7R9MAC4</accession>
<dbReference type="Gene3D" id="6.10.140.1910">
    <property type="match status" value="1"/>
</dbReference>
<keyword evidence="16" id="KW-1185">Reference proteome</keyword>
<feature type="domain" description="Ion transport" evidence="13">
    <location>
        <begin position="133"/>
        <end position="361"/>
    </location>
</feature>
<evidence type="ECO:0000256" key="12">
    <source>
        <dbReference type="SAM" id="Phobius"/>
    </source>
</evidence>
<evidence type="ECO:0000256" key="7">
    <source>
        <dbReference type="ARBA" id="ARBA00023065"/>
    </source>
</evidence>
<dbReference type="Gene3D" id="1.10.287.70">
    <property type="match status" value="1"/>
</dbReference>
<dbReference type="PRINTS" id="PR01459">
    <property type="entry name" value="KCNQCHANNEL"/>
</dbReference>
<proteinExistence type="predicted"/>
<evidence type="ECO:0000259" key="13">
    <source>
        <dbReference type="Pfam" id="PF00520"/>
    </source>
</evidence>
<keyword evidence="9" id="KW-0407">Ion channel</keyword>
<evidence type="ECO:0000256" key="5">
    <source>
        <dbReference type="ARBA" id="ARBA00022958"/>
    </source>
</evidence>
<keyword evidence="5" id="KW-0630">Potassium</keyword>
<evidence type="ECO:0000256" key="3">
    <source>
        <dbReference type="ARBA" id="ARBA00022475"/>
    </source>
</evidence>
<feature type="transmembrane region" description="Helical" evidence="12">
    <location>
        <begin position="135"/>
        <end position="153"/>
    </location>
</feature>
<dbReference type="OrthoDB" id="8879391at2759"/>
<dbReference type="InterPro" id="IPR005821">
    <property type="entry name" value="Ion_trans_dom"/>
</dbReference>
<evidence type="ECO:0000313" key="16">
    <source>
        <dbReference type="Proteomes" id="UP000728032"/>
    </source>
</evidence>
<evidence type="ECO:0000256" key="9">
    <source>
        <dbReference type="ARBA" id="ARBA00023303"/>
    </source>
</evidence>
<dbReference type="PRINTS" id="PR00169">
    <property type="entry name" value="KCHANNEL"/>
</dbReference>
<feature type="domain" description="Potassium channel voltage dependent KCNQ C-terminal" evidence="14">
    <location>
        <begin position="424"/>
        <end position="491"/>
    </location>
</feature>
<evidence type="ECO:0000256" key="1">
    <source>
        <dbReference type="ARBA" id="ARBA00004651"/>
    </source>
</evidence>
<comment type="subcellular location">
    <subcellularLocation>
        <location evidence="1">Cell membrane</location>
        <topology evidence="1">Multi-pass membrane protein</topology>
    </subcellularLocation>
</comment>
<evidence type="ECO:0000259" key="14">
    <source>
        <dbReference type="Pfam" id="PF03520"/>
    </source>
</evidence>
<feature type="transmembrane region" description="Helical" evidence="12">
    <location>
        <begin position="206"/>
        <end position="228"/>
    </location>
</feature>
<dbReference type="Pfam" id="PF03520">
    <property type="entry name" value="KCNQ_channel"/>
    <property type="match status" value="1"/>
</dbReference>